<dbReference type="PROSITE" id="PS51257">
    <property type="entry name" value="PROKAR_LIPOPROTEIN"/>
    <property type="match status" value="1"/>
</dbReference>
<protein>
    <recommendedName>
        <fullName evidence="4">Lipoprotein</fullName>
    </recommendedName>
</protein>
<evidence type="ECO:0008006" key="4">
    <source>
        <dbReference type="Google" id="ProtNLM"/>
    </source>
</evidence>
<dbReference type="RefSeq" id="WP_107974006.1">
    <property type="nucleotide sequence ID" value="NZ_PZYQ01000108.1"/>
</dbReference>
<dbReference type="EMBL" id="QAUU01000047">
    <property type="protein sequence ID" value="TAD58680.1"/>
    <property type="molecule type" value="Genomic_DNA"/>
</dbReference>
<evidence type="ECO:0000313" key="3">
    <source>
        <dbReference type="Proteomes" id="UP000293700"/>
    </source>
</evidence>
<dbReference type="Proteomes" id="UP000293700">
    <property type="component" value="Unassembled WGS sequence"/>
</dbReference>
<comment type="caution">
    <text evidence="2">The sequence shown here is derived from an EMBL/GenBank/DDBJ whole genome shotgun (WGS) entry which is preliminary data.</text>
</comment>
<accession>A0A6D1SK93</accession>
<evidence type="ECO:0000313" key="1">
    <source>
        <dbReference type="EMBL" id="EBS3627841.1"/>
    </source>
</evidence>
<evidence type="ECO:0000313" key="2">
    <source>
        <dbReference type="EMBL" id="TAD58680.1"/>
    </source>
</evidence>
<sequence length="116" mass="13066">MSRLTAIIIALLVLAASCFSFWRMGWNAHADHINNMAAKKKEKAEKAIEPVEQKAAEQKDEGRVIYRTITRDVVRYVQDPNRTVCKFDDDAIRLRQQAIDAANSITGFDATTVQGK</sequence>
<reference evidence="1" key="2">
    <citation type="submission" date="2018-06" db="EMBL/GenBank/DDBJ databases">
        <authorList>
            <person name="Ashton P.M."/>
            <person name="Dallman T."/>
            <person name="Nair S."/>
            <person name="De Pinna E."/>
            <person name="Peters T."/>
            <person name="Grant K."/>
        </authorList>
    </citation>
    <scope>NUCLEOTIDE SEQUENCE</scope>
    <source>
        <strain evidence="1">238461</strain>
    </source>
</reference>
<proteinExistence type="predicted"/>
<organism evidence="2 3">
    <name type="scientific">Salmonella enterica subsp. enterica serovar Albany</name>
    <dbReference type="NCBI Taxonomy" id="211968"/>
    <lineage>
        <taxon>Bacteria</taxon>
        <taxon>Pseudomonadati</taxon>
        <taxon>Pseudomonadota</taxon>
        <taxon>Gammaproteobacteria</taxon>
        <taxon>Enterobacterales</taxon>
        <taxon>Enterobacteriaceae</taxon>
        <taxon>Salmonella</taxon>
    </lineage>
</organism>
<dbReference type="AlphaFoldDB" id="A0A6D1SK93"/>
<name>A0A6D1SK93_SALET</name>
<dbReference type="EMBL" id="AAGVHF010000012">
    <property type="protein sequence ID" value="EBS3627841.1"/>
    <property type="molecule type" value="Genomic_DNA"/>
</dbReference>
<reference evidence="2 3" key="1">
    <citation type="submission" date="2018-04" db="EMBL/GenBank/DDBJ databases">
        <title>Comparative genomic analysis of various Salmonella enterica serotypes in Singapore.</title>
        <authorList>
            <person name="Kohli G.S."/>
            <person name="Zwe Y.H."/>
            <person name="Ding Y."/>
            <person name="Givskov M."/>
            <person name="Liang Y."/>
        </authorList>
    </citation>
    <scope>NUCLEOTIDE SEQUENCE [LARGE SCALE GENOMIC DNA]</scope>
    <source>
        <strain evidence="3">sg_wb24</strain>
        <strain evidence="2">Sg_wb24</strain>
    </source>
</reference>
<gene>
    <name evidence="2" type="ORF">DBZ74_14340</name>
    <name evidence="1" type="ORF">DPD93_13145</name>
</gene>